<sequence>MKTGNHDLPLFDPPSSIHNLHKRVRSVAEIDGIAEEQVEEKVVLIEAETEKRGVDMLKMVEGGDEALEEEFLDLWSLPRLLERPCCRECSSPL</sequence>
<gene>
    <name evidence="1" type="ORF">L484_002199</name>
</gene>
<dbReference type="AlphaFoldDB" id="W9QM86"/>
<dbReference type="Proteomes" id="UP000030645">
    <property type="component" value="Unassembled WGS sequence"/>
</dbReference>
<keyword evidence="2" id="KW-1185">Reference proteome</keyword>
<proteinExistence type="predicted"/>
<evidence type="ECO:0000313" key="1">
    <source>
        <dbReference type="EMBL" id="EXB41948.1"/>
    </source>
</evidence>
<reference evidence="2" key="1">
    <citation type="submission" date="2013-01" db="EMBL/GenBank/DDBJ databases">
        <title>Draft Genome Sequence of a Mulberry Tree, Morus notabilis C.K. Schneid.</title>
        <authorList>
            <person name="He N."/>
            <person name="Zhao S."/>
        </authorList>
    </citation>
    <scope>NUCLEOTIDE SEQUENCE</scope>
</reference>
<protein>
    <submittedName>
        <fullName evidence="1">Uncharacterized protein</fullName>
    </submittedName>
</protein>
<accession>W9QM86</accession>
<evidence type="ECO:0000313" key="2">
    <source>
        <dbReference type="Proteomes" id="UP000030645"/>
    </source>
</evidence>
<dbReference type="EMBL" id="KE343811">
    <property type="protein sequence ID" value="EXB41948.1"/>
    <property type="molecule type" value="Genomic_DNA"/>
</dbReference>
<name>W9QM86_9ROSA</name>
<organism evidence="1 2">
    <name type="scientific">Morus notabilis</name>
    <dbReference type="NCBI Taxonomy" id="981085"/>
    <lineage>
        <taxon>Eukaryota</taxon>
        <taxon>Viridiplantae</taxon>
        <taxon>Streptophyta</taxon>
        <taxon>Embryophyta</taxon>
        <taxon>Tracheophyta</taxon>
        <taxon>Spermatophyta</taxon>
        <taxon>Magnoliopsida</taxon>
        <taxon>eudicotyledons</taxon>
        <taxon>Gunneridae</taxon>
        <taxon>Pentapetalae</taxon>
        <taxon>rosids</taxon>
        <taxon>fabids</taxon>
        <taxon>Rosales</taxon>
        <taxon>Moraceae</taxon>
        <taxon>Moreae</taxon>
        <taxon>Morus</taxon>
    </lineage>
</organism>